<name>A0A0F3IRP8_9PROT</name>
<accession>A0A0F3IRP8</accession>
<proteinExistence type="predicted"/>
<reference evidence="1 2" key="1">
    <citation type="submission" date="2015-03" db="EMBL/GenBank/DDBJ databases">
        <title>Draft genome sequence of Elstera litoralis.</title>
        <authorList>
            <person name="Rahalkar M.C."/>
            <person name="Dhakephalkar P.K."/>
            <person name="Pore S.D."/>
            <person name="Arora P."/>
            <person name="Kapse N.G."/>
            <person name="Pandit P.S."/>
        </authorList>
    </citation>
    <scope>NUCLEOTIDE SEQUENCE [LARGE SCALE GENOMIC DNA]</scope>
    <source>
        <strain evidence="1 2">Dia-1</strain>
    </source>
</reference>
<evidence type="ECO:0000313" key="2">
    <source>
        <dbReference type="Proteomes" id="UP000033774"/>
    </source>
</evidence>
<evidence type="ECO:0000313" key="1">
    <source>
        <dbReference type="EMBL" id="KJV09386.1"/>
    </source>
</evidence>
<comment type="caution">
    <text evidence="1">The sequence shown here is derived from an EMBL/GenBank/DDBJ whole genome shotgun (WGS) entry which is preliminary data.</text>
</comment>
<gene>
    <name evidence="1" type="ORF">VZ95_11810</name>
</gene>
<dbReference type="AlphaFoldDB" id="A0A0F3IRP8"/>
<protein>
    <submittedName>
        <fullName evidence="1">Uncharacterized protein</fullName>
    </submittedName>
</protein>
<dbReference type="Proteomes" id="UP000033774">
    <property type="component" value="Unassembled WGS sequence"/>
</dbReference>
<dbReference type="EMBL" id="LAJY01000292">
    <property type="protein sequence ID" value="KJV09386.1"/>
    <property type="molecule type" value="Genomic_DNA"/>
</dbReference>
<sequence>MGDFLLGGGFGNGFGDQIGGAEFDQFPIAADNDSRICLNGDLSGLGGRAMQRGKSGEGTIRRFKL</sequence>
<organism evidence="1 2">
    <name type="scientific">Elstera litoralis</name>
    <dbReference type="NCBI Taxonomy" id="552518"/>
    <lineage>
        <taxon>Bacteria</taxon>
        <taxon>Pseudomonadati</taxon>
        <taxon>Pseudomonadota</taxon>
        <taxon>Alphaproteobacteria</taxon>
        <taxon>Rhodospirillales</taxon>
        <taxon>Rhodospirillaceae</taxon>
        <taxon>Elstera</taxon>
    </lineage>
</organism>
<keyword evidence="2" id="KW-1185">Reference proteome</keyword>